<keyword evidence="1" id="KW-0732">Signal</keyword>
<dbReference type="EMBL" id="CAXHTB010000019">
    <property type="protein sequence ID" value="CAL0326601.1"/>
    <property type="molecule type" value="Genomic_DNA"/>
</dbReference>
<keyword evidence="3" id="KW-1185">Reference proteome</keyword>
<evidence type="ECO:0008006" key="4">
    <source>
        <dbReference type="Google" id="ProtNLM"/>
    </source>
</evidence>
<dbReference type="Proteomes" id="UP001497480">
    <property type="component" value="Unassembled WGS sequence"/>
</dbReference>
<feature type="chain" id="PRO_5043527854" description="Secreted protein" evidence="1">
    <location>
        <begin position="21"/>
        <end position="81"/>
    </location>
</feature>
<sequence length="81" mass="8883">MAMTLDLAFWIAKMVWLALTDLISSCLNVADEVASSLRSGDIGPFHWLVHGQNSISGVAKSNGRGRRGPFFADFFGNQRLL</sequence>
<name>A0AAV1XXV3_LUPLU</name>
<comment type="caution">
    <text evidence="2">The sequence shown here is derived from an EMBL/GenBank/DDBJ whole genome shotgun (WGS) entry which is preliminary data.</text>
</comment>
<evidence type="ECO:0000313" key="2">
    <source>
        <dbReference type="EMBL" id="CAL0326601.1"/>
    </source>
</evidence>
<dbReference type="PANTHER" id="PTHR48156">
    <property type="entry name" value="TRANSMEMBRANE PROTEIN"/>
    <property type="match status" value="1"/>
</dbReference>
<gene>
    <name evidence="2" type="ORF">LLUT_LOCUS27661</name>
</gene>
<protein>
    <recommendedName>
        <fullName evidence="4">Secreted protein</fullName>
    </recommendedName>
</protein>
<reference evidence="2 3" key="1">
    <citation type="submission" date="2024-03" db="EMBL/GenBank/DDBJ databases">
        <authorList>
            <person name="Martinez-Hernandez J."/>
        </authorList>
    </citation>
    <scope>NUCLEOTIDE SEQUENCE [LARGE SCALE GENOMIC DNA]</scope>
</reference>
<organism evidence="2 3">
    <name type="scientific">Lupinus luteus</name>
    <name type="common">European yellow lupine</name>
    <dbReference type="NCBI Taxonomy" id="3873"/>
    <lineage>
        <taxon>Eukaryota</taxon>
        <taxon>Viridiplantae</taxon>
        <taxon>Streptophyta</taxon>
        <taxon>Embryophyta</taxon>
        <taxon>Tracheophyta</taxon>
        <taxon>Spermatophyta</taxon>
        <taxon>Magnoliopsida</taxon>
        <taxon>eudicotyledons</taxon>
        <taxon>Gunneridae</taxon>
        <taxon>Pentapetalae</taxon>
        <taxon>rosids</taxon>
        <taxon>fabids</taxon>
        <taxon>Fabales</taxon>
        <taxon>Fabaceae</taxon>
        <taxon>Papilionoideae</taxon>
        <taxon>50 kb inversion clade</taxon>
        <taxon>genistoids sensu lato</taxon>
        <taxon>core genistoids</taxon>
        <taxon>Genisteae</taxon>
        <taxon>Lupinus</taxon>
    </lineage>
</organism>
<dbReference type="PANTHER" id="PTHR48156:SF1">
    <property type="entry name" value="TRANSMEMBRANE PROTEIN"/>
    <property type="match status" value="1"/>
</dbReference>
<dbReference type="AlphaFoldDB" id="A0AAV1XXV3"/>
<evidence type="ECO:0000256" key="1">
    <source>
        <dbReference type="SAM" id="SignalP"/>
    </source>
</evidence>
<proteinExistence type="predicted"/>
<accession>A0AAV1XXV3</accession>
<feature type="signal peptide" evidence="1">
    <location>
        <begin position="1"/>
        <end position="20"/>
    </location>
</feature>
<evidence type="ECO:0000313" key="3">
    <source>
        <dbReference type="Proteomes" id="UP001497480"/>
    </source>
</evidence>